<dbReference type="STRING" id="1802555.A2755_00915"/>
<keyword evidence="1" id="KW-0472">Membrane</keyword>
<feature type="transmembrane region" description="Helical" evidence="1">
    <location>
        <begin position="47"/>
        <end position="68"/>
    </location>
</feature>
<dbReference type="Pfam" id="PF07963">
    <property type="entry name" value="N_methyl"/>
    <property type="match status" value="1"/>
</dbReference>
<dbReference type="InterPro" id="IPR045584">
    <property type="entry name" value="Pilin-like"/>
</dbReference>
<reference evidence="2 3" key="1">
    <citation type="journal article" date="2016" name="Nat. Commun.">
        <title>Thousands of microbial genomes shed light on interconnected biogeochemical processes in an aquifer system.</title>
        <authorList>
            <person name="Anantharaman K."/>
            <person name="Brown C.T."/>
            <person name="Hug L.A."/>
            <person name="Sharon I."/>
            <person name="Castelle C.J."/>
            <person name="Probst A.J."/>
            <person name="Thomas B.C."/>
            <person name="Singh A."/>
            <person name="Wilkins M.J."/>
            <person name="Karaoz U."/>
            <person name="Brodie E.L."/>
            <person name="Williams K.H."/>
            <person name="Hubbard S.S."/>
            <person name="Banfield J.F."/>
        </authorList>
    </citation>
    <scope>NUCLEOTIDE SEQUENCE [LARGE SCALE GENOMIC DNA]</scope>
</reference>
<dbReference type="InterPro" id="IPR012902">
    <property type="entry name" value="N_methyl_site"/>
</dbReference>
<accession>A0A1F8DVL5</accession>
<sequence length="217" mass="23797">MTYTNIYKNRFRIEFGMTKEMDSDLCQNDRRKDDTGSDTDSVRRSSGFTLVEVMVVVVVLTIFLGIGLTSGNTIKDQLAFYRDQQVIIAQIYKARALAVATQEGSREVCGYGVRLSGSTITGLEIRKPSSSSFDEQFRGNCELYHESNAVQTNSYSDLNYTLEETSMSGSIQVYFIAPSPLVKFSSGSSACINISSGTASGAIRINRFGQVTTAPSC</sequence>
<gene>
    <name evidence="2" type="ORF">A2755_00915</name>
</gene>
<evidence type="ECO:0000256" key="1">
    <source>
        <dbReference type="SAM" id="Phobius"/>
    </source>
</evidence>
<proteinExistence type="predicted"/>
<dbReference type="EMBL" id="MGIP01000005">
    <property type="protein sequence ID" value="OGM91908.1"/>
    <property type="molecule type" value="Genomic_DNA"/>
</dbReference>
<dbReference type="SUPFAM" id="SSF54523">
    <property type="entry name" value="Pili subunits"/>
    <property type="match status" value="1"/>
</dbReference>
<name>A0A1F8DVL5_9BACT</name>
<keyword evidence="1" id="KW-1133">Transmembrane helix</keyword>
<organism evidence="2 3">
    <name type="scientific">Candidatus Wolfebacteria bacterium RIFCSPHIGHO2_01_FULL_48_22</name>
    <dbReference type="NCBI Taxonomy" id="1802555"/>
    <lineage>
        <taxon>Bacteria</taxon>
        <taxon>Candidatus Wolfeibacteriota</taxon>
    </lineage>
</organism>
<protein>
    <recommendedName>
        <fullName evidence="4">General secretion pathway GspH domain-containing protein</fullName>
    </recommendedName>
</protein>
<dbReference type="Proteomes" id="UP000177029">
    <property type="component" value="Unassembled WGS sequence"/>
</dbReference>
<evidence type="ECO:0000313" key="3">
    <source>
        <dbReference type="Proteomes" id="UP000177029"/>
    </source>
</evidence>
<dbReference type="NCBIfam" id="TIGR02532">
    <property type="entry name" value="IV_pilin_GFxxxE"/>
    <property type="match status" value="1"/>
</dbReference>
<evidence type="ECO:0008006" key="4">
    <source>
        <dbReference type="Google" id="ProtNLM"/>
    </source>
</evidence>
<dbReference type="AlphaFoldDB" id="A0A1F8DVL5"/>
<comment type="caution">
    <text evidence="2">The sequence shown here is derived from an EMBL/GenBank/DDBJ whole genome shotgun (WGS) entry which is preliminary data.</text>
</comment>
<evidence type="ECO:0000313" key="2">
    <source>
        <dbReference type="EMBL" id="OGM91908.1"/>
    </source>
</evidence>
<keyword evidence="1" id="KW-0812">Transmembrane</keyword>